<dbReference type="EMBL" id="CP046566">
    <property type="protein sequence ID" value="QGW28411.1"/>
    <property type="molecule type" value="Genomic_DNA"/>
</dbReference>
<evidence type="ECO:0008006" key="3">
    <source>
        <dbReference type="Google" id="ProtNLM"/>
    </source>
</evidence>
<organism evidence="1 2">
    <name type="scientific">Phnomibacter ginsenosidimutans</name>
    <dbReference type="NCBI Taxonomy" id="2676868"/>
    <lineage>
        <taxon>Bacteria</taxon>
        <taxon>Pseudomonadati</taxon>
        <taxon>Bacteroidota</taxon>
        <taxon>Chitinophagia</taxon>
        <taxon>Chitinophagales</taxon>
        <taxon>Chitinophagaceae</taxon>
        <taxon>Phnomibacter</taxon>
    </lineage>
</organism>
<protein>
    <recommendedName>
        <fullName evidence="3">RiboL-PSP-HEPN domain-containing protein</fullName>
    </recommendedName>
</protein>
<proteinExistence type="predicted"/>
<dbReference type="KEGG" id="fls:GLV81_10160"/>
<gene>
    <name evidence="1" type="ORF">GLV81_10160</name>
</gene>
<evidence type="ECO:0000313" key="2">
    <source>
        <dbReference type="Proteomes" id="UP000426027"/>
    </source>
</evidence>
<dbReference type="Proteomes" id="UP000426027">
    <property type="component" value="Chromosome"/>
</dbReference>
<sequence length="177" mass="20603">MKFPVPDGDHYDPSVVYVHQASHTRGVLINQIILLERLIDSYISKYFCNTQDKATELMDMILATRRMTFDGKADVFRTILDKLYPEKKKENSTIAKDLKFIIEERNMLAHYFLDVSPDILNSFSETNSAFTLLKIEKTRTREVFDFKRIIKIGDTTVHYINAINEMLQQDLVGFGQK</sequence>
<name>A0A6I6H181_9BACT</name>
<dbReference type="AlphaFoldDB" id="A0A6I6H181"/>
<accession>A0A6I6H181</accession>
<evidence type="ECO:0000313" key="1">
    <source>
        <dbReference type="EMBL" id="QGW28411.1"/>
    </source>
</evidence>
<reference evidence="1 2" key="1">
    <citation type="submission" date="2019-11" db="EMBL/GenBank/DDBJ databases">
        <authorList>
            <person name="Im W.T."/>
        </authorList>
    </citation>
    <scope>NUCLEOTIDE SEQUENCE [LARGE SCALE GENOMIC DNA]</scope>
    <source>
        <strain evidence="1 2">SB-02</strain>
    </source>
</reference>
<keyword evidence="2" id="KW-1185">Reference proteome</keyword>
<dbReference type="RefSeq" id="WP_157478767.1">
    <property type="nucleotide sequence ID" value="NZ_CP046566.1"/>
</dbReference>